<dbReference type="PRINTS" id="PR00625">
    <property type="entry name" value="JDOMAIN"/>
</dbReference>
<dbReference type="OMA" id="WIGASTV"/>
<dbReference type="GO" id="GO:0051082">
    <property type="term" value="F:unfolded protein binding"/>
    <property type="evidence" value="ECO:0007669"/>
    <property type="project" value="TreeGrafter"/>
</dbReference>
<keyword evidence="1" id="KW-0143">Chaperone</keyword>
<evidence type="ECO:0000256" key="1">
    <source>
        <dbReference type="ARBA" id="ARBA00023186"/>
    </source>
</evidence>
<dbReference type="InterPro" id="IPR036869">
    <property type="entry name" value="J_dom_sf"/>
</dbReference>
<dbReference type="PROSITE" id="PS50076">
    <property type="entry name" value="DNAJ_2"/>
    <property type="match status" value="1"/>
</dbReference>
<dbReference type="PANTHER" id="PTHR43096">
    <property type="entry name" value="DNAJ HOMOLOG 1, MITOCHONDRIAL-RELATED"/>
    <property type="match status" value="1"/>
</dbReference>
<dbReference type="VEuPathDB" id="FungiDB:PYU1_G008105"/>
<dbReference type="HOGENOM" id="CLU_1279934_0_0_1"/>
<keyword evidence="2" id="KW-1133">Transmembrane helix</keyword>
<keyword evidence="5" id="KW-1185">Reference proteome</keyword>
<dbReference type="EMBL" id="GL376619">
    <property type="status" value="NOT_ANNOTATED_CDS"/>
    <property type="molecule type" value="Genomic_DNA"/>
</dbReference>
<dbReference type="Proteomes" id="UP000019132">
    <property type="component" value="Unassembled WGS sequence"/>
</dbReference>
<keyword evidence="2" id="KW-0812">Transmembrane</keyword>
<dbReference type="SMART" id="SM00271">
    <property type="entry name" value="DnaJ"/>
    <property type="match status" value="1"/>
</dbReference>
<protein>
    <recommendedName>
        <fullName evidence="3">J domain-containing protein</fullName>
    </recommendedName>
</protein>
<accession>K3WT27</accession>
<dbReference type="EnsemblProtists" id="PYU1_T008121">
    <property type="protein sequence ID" value="PYU1_T008121"/>
    <property type="gene ID" value="PYU1_G008105"/>
</dbReference>
<proteinExistence type="predicted"/>
<dbReference type="AlphaFoldDB" id="K3WT27"/>
<dbReference type="CDD" id="cd06257">
    <property type="entry name" value="DnaJ"/>
    <property type="match status" value="1"/>
</dbReference>
<dbReference type="PROSITE" id="PS00636">
    <property type="entry name" value="DNAJ_1"/>
    <property type="match status" value="1"/>
</dbReference>
<evidence type="ECO:0000313" key="5">
    <source>
        <dbReference type="Proteomes" id="UP000019132"/>
    </source>
</evidence>
<dbReference type="eggNOG" id="KOG0712">
    <property type="taxonomic scope" value="Eukaryota"/>
</dbReference>
<organism evidence="4 5">
    <name type="scientific">Globisporangium ultimum (strain ATCC 200006 / CBS 805.95 / DAOM BR144)</name>
    <name type="common">Pythium ultimum</name>
    <dbReference type="NCBI Taxonomy" id="431595"/>
    <lineage>
        <taxon>Eukaryota</taxon>
        <taxon>Sar</taxon>
        <taxon>Stramenopiles</taxon>
        <taxon>Oomycota</taxon>
        <taxon>Peronosporomycetes</taxon>
        <taxon>Pythiales</taxon>
        <taxon>Pythiaceae</taxon>
        <taxon>Globisporangium</taxon>
    </lineage>
</organism>
<evidence type="ECO:0000259" key="3">
    <source>
        <dbReference type="PROSITE" id="PS50076"/>
    </source>
</evidence>
<dbReference type="Pfam" id="PF00226">
    <property type="entry name" value="DnaJ"/>
    <property type="match status" value="1"/>
</dbReference>
<dbReference type="InParanoid" id="K3WT27"/>
<dbReference type="InterPro" id="IPR001623">
    <property type="entry name" value="DnaJ_domain"/>
</dbReference>
<reference evidence="5" key="2">
    <citation type="submission" date="2010-04" db="EMBL/GenBank/DDBJ databases">
        <authorList>
            <person name="Buell R."/>
            <person name="Hamilton J."/>
            <person name="Hostetler J."/>
        </authorList>
    </citation>
    <scope>NUCLEOTIDE SEQUENCE [LARGE SCALE GENOMIC DNA]</scope>
    <source>
        <strain evidence="5">DAOM:BR144</strain>
    </source>
</reference>
<keyword evidence="2" id="KW-0472">Membrane</keyword>
<name>K3WT27_GLOUD</name>
<dbReference type="STRING" id="431595.K3WT27"/>
<dbReference type="PANTHER" id="PTHR43096:SF52">
    <property type="entry name" value="DNAJ HOMOLOG 1, MITOCHONDRIAL-RELATED"/>
    <property type="match status" value="1"/>
</dbReference>
<reference evidence="5" key="1">
    <citation type="journal article" date="2010" name="Genome Biol.">
        <title>Genome sequence of the necrotrophic plant pathogen Pythium ultimum reveals original pathogenicity mechanisms and effector repertoire.</title>
        <authorList>
            <person name="Levesque C.A."/>
            <person name="Brouwer H."/>
            <person name="Cano L."/>
            <person name="Hamilton J.P."/>
            <person name="Holt C."/>
            <person name="Huitema E."/>
            <person name="Raffaele S."/>
            <person name="Robideau G.P."/>
            <person name="Thines M."/>
            <person name="Win J."/>
            <person name="Zerillo M.M."/>
            <person name="Beakes G.W."/>
            <person name="Boore J.L."/>
            <person name="Busam D."/>
            <person name="Dumas B."/>
            <person name="Ferriera S."/>
            <person name="Fuerstenberg S.I."/>
            <person name="Gachon C.M."/>
            <person name="Gaulin E."/>
            <person name="Govers F."/>
            <person name="Grenville-Briggs L."/>
            <person name="Horner N."/>
            <person name="Hostetler J."/>
            <person name="Jiang R.H."/>
            <person name="Johnson J."/>
            <person name="Krajaejun T."/>
            <person name="Lin H."/>
            <person name="Meijer H.J."/>
            <person name="Moore B."/>
            <person name="Morris P."/>
            <person name="Phuntmart V."/>
            <person name="Puiu D."/>
            <person name="Shetty J."/>
            <person name="Stajich J.E."/>
            <person name="Tripathy S."/>
            <person name="Wawra S."/>
            <person name="van West P."/>
            <person name="Whitty B.R."/>
            <person name="Coutinho P.M."/>
            <person name="Henrissat B."/>
            <person name="Martin F."/>
            <person name="Thomas P.D."/>
            <person name="Tyler B.M."/>
            <person name="De Vries R.P."/>
            <person name="Kamoun S."/>
            <person name="Yandell M."/>
            <person name="Tisserat N."/>
            <person name="Buell C.R."/>
        </authorList>
    </citation>
    <scope>NUCLEOTIDE SEQUENCE</scope>
    <source>
        <strain evidence="5">DAOM:BR144</strain>
    </source>
</reference>
<dbReference type="InterPro" id="IPR018253">
    <property type="entry name" value="DnaJ_domain_CS"/>
</dbReference>
<sequence>MSASYDAGTKKATGSSNSADQHALIYDLQEVCYYSVLDVDVDASTSVVVKAYRQLALKYHPDKNPNADPEQFQAIKQAYEVLSDPDKRWLYDHYGPALKPQVADSFAKLAPLLLSFTCGLAGSSAQTYGWISPTNVTLGLELCVVGFAGLYYCCQPRTTTTVAQPFLHTAKKPKRREIVSVSDYITVTCVGLLAGNVVGWIGASTVVFCRSLLFGK</sequence>
<dbReference type="SUPFAM" id="SSF46565">
    <property type="entry name" value="Chaperone J-domain"/>
    <property type="match status" value="1"/>
</dbReference>
<dbReference type="GO" id="GO:0042026">
    <property type="term" value="P:protein refolding"/>
    <property type="evidence" value="ECO:0007669"/>
    <property type="project" value="TreeGrafter"/>
</dbReference>
<dbReference type="GO" id="GO:0005737">
    <property type="term" value="C:cytoplasm"/>
    <property type="evidence" value="ECO:0007669"/>
    <property type="project" value="TreeGrafter"/>
</dbReference>
<feature type="transmembrane region" description="Helical" evidence="2">
    <location>
        <begin position="184"/>
        <end position="209"/>
    </location>
</feature>
<evidence type="ECO:0000256" key="2">
    <source>
        <dbReference type="SAM" id="Phobius"/>
    </source>
</evidence>
<evidence type="ECO:0000313" key="4">
    <source>
        <dbReference type="EnsemblProtists" id="PYU1_T008121"/>
    </source>
</evidence>
<reference evidence="4" key="3">
    <citation type="submission" date="2015-02" db="UniProtKB">
        <authorList>
            <consortium name="EnsemblProtists"/>
        </authorList>
    </citation>
    <scope>IDENTIFICATION</scope>
    <source>
        <strain evidence="4">DAOM BR144</strain>
    </source>
</reference>
<feature type="domain" description="J" evidence="3">
    <location>
        <begin position="32"/>
        <end position="95"/>
    </location>
</feature>
<dbReference type="Gene3D" id="1.10.287.110">
    <property type="entry name" value="DnaJ domain"/>
    <property type="match status" value="1"/>
</dbReference>